<evidence type="ECO:0000256" key="5">
    <source>
        <dbReference type="ARBA" id="ARBA00022989"/>
    </source>
</evidence>
<evidence type="ECO:0000313" key="18">
    <source>
        <dbReference type="EMBL" id="RZB40744.1"/>
    </source>
</evidence>
<comment type="catalytic activity">
    <reaction evidence="14">
        <text>13-(9Z-octadecenoyloxy)-octadecanoate + H2O = 13-hydroxy-octadecanoate + (9Z)-octadecenoate + H(+)</text>
        <dbReference type="Rhea" id="RHEA:52064"/>
        <dbReference type="ChEBI" id="CHEBI:15377"/>
        <dbReference type="ChEBI" id="CHEBI:15378"/>
        <dbReference type="ChEBI" id="CHEBI:30823"/>
        <dbReference type="ChEBI" id="CHEBI:136303"/>
        <dbReference type="ChEBI" id="CHEBI:136304"/>
    </reaction>
    <physiologicalReaction direction="left-to-right" evidence="14">
        <dbReference type="Rhea" id="RHEA:52065"/>
    </physiologicalReaction>
</comment>
<sequence length="159" mass="19073">MKPSKFVRVIRNYLFSAIVLPCTLLVCLTFWSIYVMDKKLVCPKCVDENYPSWLNHAIHSVIVLPLIIEMSLPKKYDFVKFWKALVILTAFVIAYQVMFLNIYFEHNVWIYPVFKYLTWFQRILFLSMLYGWSIMFLYLGIYLKNWKGSVTINEEIKEN</sequence>
<dbReference type="PANTHER" id="PTHR10989">
    <property type="entry name" value="ANDROGEN-INDUCED PROTEIN 1-RELATED"/>
    <property type="match status" value="1"/>
</dbReference>
<comment type="catalytic activity">
    <reaction evidence="12">
        <text>9-(9Z-octadecenoyloxy)-octadecanoate + H2O = 9-hydroxy-octadecanoate + (9Z)-octadecenoate + H(+)</text>
        <dbReference type="Rhea" id="RHEA:52048"/>
        <dbReference type="ChEBI" id="CHEBI:15377"/>
        <dbReference type="ChEBI" id="CHEBI:15378"/>
        <dbReference type="ChEBI" id="CHEBI:30823"/>
        <dbReference type="ChEBI" id="CHEBI:136282"/>
        <dbReference type="ChEBI" id="CHEBI:136286"/>
    </reaction>
    <physiologicalReaction direction="left-to-right" evidence="12">
        <dbReference type="Rhea" id="RHEA:52049"/>
    </physiologicalReaction>
</comment>
<dbReference type="GO" id="GO:0012505">
    <property type="term" value="C:endomembrane system"/>
    <property type="evidence" value="ECO:0007669"/>
    <property type="project" value="UniProtKB-SubCell"/>
</dbReference>
<organism evidence="18 19">
    <name type="scientific">Asbolus verrucosus</name>
    <name type="common">Desert ironclad beetle</name>
    <dbReference type="NCBI Taxonomy" id="1661398"/>
    <lineage>
        <taxon>Eukaryota</taxon>
        <taxon>Metazoa</taxon>
        <taxon>Ecdysozoa</taxon>
        <taxon>Arthropoda</taxon>
        <taxon>Hexapoda</taxon>
        <taxon>Insecta</taxon>
        <taxon>Pterygota</taxon>
        <taxon>Neoptera</taxon>
        <taxon>Endopterygota</taxon>
        <taxon>Coleoptera</taxon>
        <taxon>Polyphaga</taxon>
        <taxon>Cucujiformia</taxon>
        <taxon>Tenebrionidae</taxon>
        <taxon>Pimeliinae</taxon>
        <taxon>Asbolus</taxon>
    </lineage>
</organism>
<keyword evidence="5 17" id="KW-1133">Transmembrane helix</keyword>
<evidence type="ECO:0000256" key="3">
    <source>
        <dbReference type="ARBA" id="ARBA00009300"/>
    </source>
</evidence>
<evidence type="ECO:0000256" key="10">
    <source>
        <dbReference type="ARBA" id="ARBA00048680"/>
    </source>
</evidence>
<comment type="catalytic activity">
    <reaction evidence="16">
        <text>12-(9Z-hexadecenoyloxy)-octadecanoate + H2O = 12-hydroxyoctadecanoate + (9Z)-hexadecenoate + H(+)</text>
        <dbReference type="Rhea" id="RHEA:52072"/>
        <dbReference type="ChEBI" id="CHEBI:15377"/>
        <dbReference type="ChEBI" id="CHEBI:15378"/>
        <dbReference type="ChEBI" id="CHEBI:32372"/>
        <dbReference type="ChEBI" id="CHEBI:84201"/>
        <dbReference type="ChEBI" id="CHEBI:136312"/>
    </reaction>
    <physiologicalReaction direction="left-to-right" evidence="16">
        <dbReference type="Rhea" id="RHEA:52073"/>
    </physiologicalReaction>
</comment>
<evidence type="ECO:0000256" key="17">
    <source>
        <dbReference type="SAM" id="Phobius"/>
    </source>
</evidence>
<evidence type="ECO:0000256" key="14">
    <source>
        <dbReference type="ARBA" id="ARBA00049296"/>
    </source>
</evidence>
<dbReference type="GO" id="GO:0016020">
    <property type="term" value="C:membrane"/>
    <property type="evidence" value="ECO:0007669"/>
    <property type="project" value="InterPro"/>
</dbReference>
<dbReference type="PANTHER" id="PTHR10989:SF16">
    <property type="entry name" value="AT02829P-RELATED"/>
    <property type="match status" value="1"/>
</dbReference>
<evidence type="ECO:0000256" key="16">
    <source>
        <dbReference type="ARBA" id="ARBA00049428"/>
    </source>
</evidence>
<dbReference type="AlphaFoldDB" id="A0A482VBY1"/>
<dbReference type="Proteomes" id="UP000292052">
    <property type="component" value="Unassembled WGS sequence"/>
</dbReference>
<comment type="caution">
    <text evidence="18">The sequence shown here is derived from an EMBL/GenBank/DDBJ whole genome shotgun (WGS) entry which is preliminary data.</text>
</comment>
<comment type="catalytic activity">
    <reaction evidence="8">
        <text>13-octadecanoyloxy-octadecanoate + H2O = 13-hydroxy-octadecanoate + octadecanoate + H(+)</text>
        <dbReference type="Rhea" id="RHEA:52084"/>
        <dbReference type="ChEBI" id="CHEBI:15377"/>
        <dbReference type="ChEBI" id="CHEBI:15378"/>
        <dbReference type="ChEBI" id="CHEBI:25629"/>
        <dbReference type="ChEBI" id="CHEBI:136304"/>
        <dbReference type="ChEBI" id="CHEBI:136335"/>
    </reaction>
    <physiologicalReaction direction="left-to-right" evidence="8">
        <dbReference type="Rhea" id="RHEA:52085"/>
    </physiologicalReaction>
</comment>
<evidence type="ECO:0000256" key="2">
    <source>
        <dbReference type="ARBA" id="ARBA00004127"/>
    </source>
</evidence>
<evidence type="ECO:0000256" key="11">
    <source>
        <dbReference type="ARBA" id="ARBA00048701"/>
    </source>
</evidence>
<dbReference type="EMBL" id="QDEB01116287">
    <property type="protein sequence ID" value="RZB40744.1"/>
    <property type="molecule type" value="Genomic_DNA"/>
</dbReference>
<comment type="catalytic activity">
    <reaction evidence="15">
        <text>13-(9Z-hexadecenoyloxy)-octadecanoate + H2O = 13-hydroxy-octadecanoate + (9Z)-hexadecenoate + H(+)</text>
        <dbReference type="Rhea" id="RHEA:52076"/>
        <dbReference type="ChEBI" id="CHEBI:15377"/>
        <dbReference type="ChEBI" id="CHEBI:15378"/>
        <dbReference type="ChEBI" id="CHEBI:32372"/>
        <dbReference type="ChEBI" id="CHEBI:136304"/>
        <dbReference type="ChEBI" id="CHEBI:136315"/>
    </reaction>
    <physiologicalReaction direction="left-to-right" evidence="15">
        <dbReference type="Rhea" id="RHEA:52077"/>
    </physiologicalReaction>
</comment>
<evidence type="ECO:0000313" key="19">
    <source>
        <dbReference type="Proteomes" id="UP000292052"/>
    </source>
</evidence>
<comment type="subcellular location">
    <subcellularLocation>
        <location evidence="2">Endomembrane system</location>
        <topology evidence="2">Multi-pass membrane protein</topology>
    </subcellularLocation>
</comment>
<feature type="transmembrane region" description="Helical" evidence="17">
    <location>
        <begin position="123"/>
        <end position="143"/>
    </location>
</feature>
<keyword evidence="4 17" id="KW-0812">Transmembrane</keyword>
<comment type="catalytic activity">
    <reaction evidence="7">
        <text>12-hexadecanoyloxy-octadecanoate + H2O = 12-hydroxyoctadecanoate + hexadecanoate + H(+)</text>
        <dbReference type="Rhea" id="RHEA:52056"/>
        <dbReference type="ChEBI" id="CHEBI:7896"/>
        <dbReference type="ChEBI" id="CHEBI:15377"/>
        <dbReference type="ChEBI" id="CHEBI:15378"/>
        <dbReference type="ChEBI" id="CHEBI:83677"/>
        <dbReference type="ChEBI" id="CHEBI:84201"/>
    </reaction>
    <physiologicalReaction direction="left-to-right" evidence="7">
        <dbReference type="Rhea" id="RHEA:52057"/>
    </physiologicalReaction>
</comment>
<feature type="transmembrane region" description="Helical" evidence="17">
    <location>
        <begin position="84"/>
        <end position="103"/>
    </location>
</feature>
<proteinExistence type="inferred from homology"/>
<comment type="catalytic activity">
    <reaction evidence="13">
        <text>9-octadecanoyloxy-octadecanoate + H2O = 9-hydroxy-octadecanoate + octadecanoate + H(+)</text>
        <dbReference type="Rhea" id="RHEA:52096"/>
        <dbReference type="ChEBI" id="CHEBI:15377"/>
        <dbReference type="ChEBI" id="CHEBI:15378"/>
        <dbReference type="ChEBI" id="CHEBI:25629"/>
        <dbReference type="ChEBI" id="CHEBI:136286"/>
        <dbReference type="ChEBI" id="CHEBI:136373"/>
    </reaction>
    <physiologicalReaction direction="left-to-right" evidence="13">
        <dbReference type="Rhea" id="RHEA:52097"/>
    </physiologicalReaction>
</comment>
<dbReference type="Pfam" id="PF04750">
    <property type="entry name" value="Far-17a_AIG1"/>
    <property type="match status" value="1"/>
</dbReference>
<dbReference type="InterPro" id="IPR006838">
    <property type="entry name" value="ADTRP_AIG1"/>
</dbReference>
<evidence type="ECO:0000256" key="6">
    <source>
        <dbReference type="ARBA" id="ARBA00023136"/>
    </source>
</evidence>
<evidence type="ECO:0000256" key="7">
    <source>
        <dbReference type="ARBA" id="ARBA00047368"/>
    </source>
</evidence>
<evidence type="ECO:0000256" key="8">
    <source>
        <dbReference type="ARBA" id="ARBA00047427"/>
    </source>
</evidence>
<keyword evidence="6 17" id="KW-0472">Membrane</keyword>
<comment type="catalytic activity">
    <reaction evidence="11">
        <text>12-(9Z-octadecenoyloxy)-octadecanoate + H2O = 12-hydroxyoctadecanoate + (9Z)-octadecenoate + H(+)</text>
        <dbReference type="Rhea" id="RHEA:52060"/>
        <dbReference type="ChEBI" id="CHEBI:15377"/>
        <dbReference type="ChEBI" id="CHEBI:15378"/>
        <dbReference type="ChEBI" id="CHEBI:30823"/>
        <dbReference type="ChEBI" id="CHEBI:84201"/>
        <dbReference type="ChEBI" id="CHEBI:136302"/>
    </reaction>
    <physiologicalReaction direction="left-to-right" evidence="11">
        <dbReference type="Rhea" id="RHEA:52061"/>
    </physiologicalReaction>
</comment>
<comment type="catalytic activity">
    <reaction evidence="10">
        <text>12-octadecanoyloxy-octadecanoate + H2O = 12-hydroxyoctadecanoate + octadecanoate + H(+)</text>
        <dbReference type="Rhea" id="RHEA:52080"/>
        <dbReference type="ChEBI" id="CHEBI:15377"/>
        <dbReference type="ChEBI" id="CHEBI:15378"/>
        <dbReference type="ChEBI" id="CHEBI:25629"/>
        <dbReference type="ChEBI" id="CHEBI:84201"/>
        <dbReference type="ChEBI" id="CHEBI:136330"/>
    </reaction>
    <physiologicalReaction direction="left-to-right" evidence="10">
        <dbReference type="Rhea" id="RHEA:52081"/>
    </physiologicalReaction>
</comment>
<comment type="catalytic activity">
    <reaction evidence="9">
        <text>9-hexadecanoyloxy-octadecanoate + H2O = 9-hydroxy-octadecanoate + hexadecanoate + H(+)</text>
        <dbReference type="Rhea" id="RHEA:52052"/>
        <dbReference type="ChEBI" id="CHEBI:7896"/>
        <dbReference type="ChEBI" id="CHEBI:15377"/>
        <dbReference type="ChEBI" id="CHEBI:15378"/>
        <dbReference type="ChEBI" id="CHEBI:83670"/>
        <dbReference type="ChEBI" id="CHEBI:136286"/>
    </reaction>
    <physiologicalReaction direction="left-to-right" evidence="9">
        <dbReference type="Rhea" id="RHEA:52053"/>
    </physiologicalReaction>
</comment>
<reference evidence="18 19" key="1">
    <citation type="submission" date="2017-03" db="EMBL/GenBank/DDBJ databases">
        <title>Genome of the blue death feigning beetle - Asbolus verrucosus.</title>
        <authorList>
            <person name="Rider S.D."/>
        </authorList>
    </citation>
    <scope>NUCLEOTIDE SEQUENCE [LARGE SCALE GENOMIC DNA]</scope>
    <source>
        <strain evidence="18">Butters</strain>
        <tissue evidence="18">Head and leg muscle</tissue>
    </source>
</reference>
<evidence type="ECO:0000256" key="9">
    <source>
        <dbReference type="ARBA" id="ARBA00047863"/>
    </source>
</evidence>
<feature type="transmembrane region" description="Helical" evidence="17">
    <location>
        <begin position="12"/>
        <end position="33"/>
    </location>
</feature>
<evidence type="ECO:0000256" key="12">
    <source>
        <dbReference type="ARBA" id="ARBA00048800"/>
    </source>
</evidence>
<feature type="transmembrane region" description="Helical" evidence="17">
    <location>
        <begin position="53"/>
        <end position="72"/>
    </location>
</feature>
<protein>
    <submittedName>
        <fullName evidence="18">Far-17a AIG1 domain containing protein</fullName>
    </submittedName>
</protein>
<gene>
    <name evidence="18" type="ORF">BDFB_006150</name>
</gene>
<evidence type="ECO:0000256" key="4">
    <source>
        <dbReference type="ARBA" id="ARBA00022692"/>
    </source>
</evidence>
<accession>A0A482VBY1</accession>
<dbReference type="OrthoDB" id="1898221at2759"/>
<comment type="catalytic activity">
    <reaction evidence="1">
        <text>9-(9Z-hexadecenoyloxy)-octadecanoate + H2O = (9Z)-hexadecenoate + 9-hydroxy-octadecanoate + H(+)</text>
        <dbReference type="Rhea" id="RHEA:52068"/>
        <dbReference type="ChEBI" id="CHEBI:15377"/>
        <dbReference type="ChEBI" id="CHEBI:15378"/>
        <dbReference type="ChEBI" id="CHEBI:32372"/>
        <dbReference type="ChEBI" id="CHEBI:136286"/>
        <dbReference type="ChEBI" id="CHEBI:136309"/>
    </reaction>
    <physiologicalReaction direction="left-to-right" evidence="1">
        <dbReference type="Rhea" id="RHEA:52069"/>
    </physiologicalReaction>
</comment>
<evidence type="ECO:0000256" key="15">
    <source>
        <dbReference type="ARBA" id="ARBA00049322"/>
    </source>
</evidence>
<evidence type="ECO:0000256" key="13">
    <source>
        <dbReference type="ARBA" id="ARBA00049221"/>
    </source>
</evidence>
<comment type="similarity">
    <text evidence="3">Belongs to the AIG1 family.</text>
</comment>
<keyword evidence="19" id="KW-1185">Reference proteome</keyword>
<evidence type="ECO:0000256" key="1">
    <source>
        <dbReference type="ARBA" id="ARBA00000923"/>
    </source>
</evidence>
<name>A0A482VBY1_ASBVE</name>